<dbReference type="Proteomes" id="UP000694414">
    <property type="component" value="Unplaced"/>
</dbReference>
<dbReference type="GeneTree" id="ENSGT00550000075088"/>
<proteinExistence type="predicted"/>
<dbReference type="InterPro" id="IPR000608">
    <property type="entry name" value="UBC"/>
</dbReference>
<feature type="domain" description="UBC core" evidence="1">
    <location>
        <begin position="33"/>
        <end position="133"/>
    </location>
</feature>
<dbReference type="InterPro" id="IPR050113">
    <property type="entry name" value="Ub_conjugating_enzyme"/>
</dbReference>
<protein>
    <recommendedName>
        <fullName evidence="1">UBC core domain-containing protein</fullName>
    </recommendedName>
</protein>
<dbReference type="InterPro" id="IPR016135">
    <property type="entry name" value="UBQ-conjugating_enzyme/RWD"/>
</dbReference>
<evidence type="ECO:0000313" key="3">
    <source>
        <dbReference type="Proteomes" id="UP000694414"/>
    </source>
</evidence>
<sequence length="133" mass="14530">MLWVYLQVTCSRLSQILVGETKGSARCLARTSTCPLRSLGGARATLNTSGMALNHPFGFVAVPTKIPKGTMNLMNWEGTIPGKKAIPWEGGLFKLWMLFKDDYPSSLPKCTFEPPLFHPNVYPSGTVHGCACL</sequence>
<reference evidence="2" key="2">
    <citation type="submission" date="2025-09" db="UniProtKB">
        <authorList>
            <consortium name="Ensembl"/>
        </authorList>
    </citation>
    <scope>IDENTIFICATION</scope>
</reference>
<dbReference type="SUPFAM" id="SSF54495">
    <property type="entry name" value="UBC-like"/>
    <property type="match status" value="1"/>
</dbReference>
<dbReference type="AlphaFoldDB" id="A0A8C9DJB1"/>
<dbReference type="Pfam" id="PF00179">
    <property type="entry name" value="UQ_con"/>
    <property type="match status" value="1"/>
</dbReference>
<dbReference type="PROSITE" id="PS50127">
    <property type="entry name" value="UBC_2"/>
    <property type="match status" value="1"/>
</dbReference>
<keyword evidence="3" id="KW-1185">Reference proteome</keyword>
<dbReference type="PANTHER" id="PTHR24067">
    <property type="entry name" value="UBIQUITIN-CONJUGATING ENZYME E2"/>
    <property type="match status" value="1"/>
</dbReference>
<accession>A0A8C9DJB1</accession>
<dbReference type="SMART" id="SM00212">
    <property type="entry name" value="UBCc"/>
    <property type="match status" value="1"/>
</dbReference>
<evidence type="ECO:0000313" key="2">
    <source>
        <dbReference type="Ensembl" id="ENSPSMP00000013385.1"/>
    </source>
</evidence>
<evidence type="ECO:0000259" key="1">
    <source>
        <dbReference type="PROSITE" id="PS50127"/>
    </source>
</evidence>
<organism evidence="2 3">
    <name type="scientific">Prolemur simus</name>
    <name type="common">Greater bamboo lemur</name>
    <name type="synonym">Hapalemur simus</name>
    <dbReference type="NCBI Taxonomy" id="1328070"/>
    <lineage>
        <taxon>Eukaryota</taxon>
        <taxon>Metazoa</taxon>
        <taxon>Chordata</taxon>
        <taxon>Craniata</taxon>
        <taxon>Vertebrata</taxon>
        <taxon>Euteleostomi</taxon>
        <taxon>Mammalia</taxon>
        <taxon>Eutheria</taxon>
        <taxon>Euarchontoglires</taxon>
        <taxon>Primates</taxon>
        <taxon>Strepsirrhini</taxon>
        <taxon>Lemuriformes</taxon>
        <taxon>Lemuridae</taxon>
        <taxon>Prolemur</taxon>
    </lineage>
</organism>
<dbReference type="Ensembl" id="ENSPSMT00000015581.1">
    <property type="protein sequence ID" value="ENSPSMP00000013385.1"/>
    <property type="gene ID" value="ENSPSMG00000009620.1"/>
</dbReference>
<reference evidence="2" key="1">
    <citation type="submission" date="2025-08" db="UniProtKB">
        <authorList>
            <consortium name="Ensembl"/>
        </authorList>
    </citation>
    <scope>IDENTIFICATION</scope>
</reference>
<name>A0A8C9DJB1_PROSS</name>
<dbReference type="Gene3D" id="3.10.110.10">
    <property type="entry name" value="Ubiquitin Conjugating Enzyme"/>
    <property type="match status" value="1"/>
</dbReference>